<dbReference type="EMBL" id="MU860163">
    <property type="protein sequence ID" value="KAK4236969.1"/>
    <property type="molecule type" value="Genomic_DNA"/>
</dbReference>
<evidence type="ECO:0000259" key="8">
    <source>
        <dbReference type="PROSITE" id="PS51387"/>
    </source>
</evidence>
<feature type="transmembrane region" description="Helical" evidence="6">
    <location>
        <begin position="845"/>
        <end position="865"/>
    </location>
</feature>
<name>A0AAN7C7T3_9PEZI</name>
<organism evidence="9 10">
    <name type="scientific">Achaetomium macrosporum</name>
    <dbReference type="NCBI Taxonomy" id="79813"/>
    <lineage>
        <taxon>Eukaryota</taxon>
        <taxon>Fungi</taxon>
        <taxon>Dikarya</taxon>
        <taxon>Ascomycota</taxon>
        <taxon>Pezizomycotina</taxon>
        <taxon>Sordariomycetes</taxon>
        <taxon>Sordariomycetidae</taxon>
        <taxon>Sordariales</taxon>
        <taxon>Chaetomiaceae</taxon>
        <taxon>Achaetomium</taxon>
    </lineage>
</organism>
<keyword evidence="4 6" id="KW-1133">Transmembrane helix</keyword>
<comment type="caution">
    <text evidence="9">The sequence shown here is derived from an EMBL/GenBank/DDBJ whole genome shotgun (WGS) entry which is preliminary data.</text>
</comment>
<evidence type="ECO:0000256" key="1">
    <source>
        <dbReference type="ARBA" id="ARBA00004141"/>
    </source>
</evidence>
<feature type="transmembrane region" description="Helical" evidence="6">
    <location>
        <begin position="1122"/>
        <end position="1141"/>
    </location>
</feature>
<dbReference type="PANTHER" id="PTHR23507:SF13">
    <property type="entry name" value="MFS GENERAL SUBSTRATE TRANSPORTER"/>
    <property type="match status" value="1"/>
</dbReference>
<dbReference type="InterPro" id="IPR011701">
    <property type="entry name" value="MFS"/>
</dbReference>
<evidence type="ECO:0000313" key="9">
    <source>
        <dbReference type="EMBL" id="KAK4236969.1"/>
    </source>
</evidence>
<feature type="transmembrane region" description="Helical" evidence="6">
    <location>
        <begin position="716"/>
        <end position="738"/>
    </location>
</feature>
<dbReference type="GO" id="GO:0016491">
    <property type="term" value="F:oxidoreductase activity"/>
    <property type="evidence" value="ECO:0007669"/>
    <property type="project" value="InterPro"/>
</dbReference>
<keyword evidence="5 6" id="KW-0472">Membrane</keyword>
<evidence type="ECO:0000256" key="5">
    <source>
        <dbReference type="ARBA" id="ARBA00023136"/>
    </source>
</evidence>
<comment type="subcellular location">
    <subcellularLocation>
        <location evidence="1">Membrane</location>
        <topology evidence="1">Multi-pass membrane protein</topology>
    </subcellularLocation>
</comment>
<evidence type="ECO:0000256" key="4">
    <source>
        <dbReference type="ARBA" id="ARBA00022989"/>
    </source>
</evidence>
<feature type="transmembrane region" description="Helical" evidence="6">
    <location>
        <begin position="877"/>
        <end position="896"/>
    </location>
</feature>
<dbReference type="SUPFAM" id="SSF103473">
    <property type="entry name" value="MFS general substrate transporter"/>
    <property type="match status" value="2"/>
</dbReference>
<dbReference type="InterPro" id="IPR016169">
    <property type="entry name" value="FAD-bd_PCMH_sub2"/>
</dbReference>
<proteinExistence type="inferred from homology"/>
<evidence type="ECO:0000313" key="10">
    <source>
        <dbReference type="Proteomes" id="UP001303760"/>
    </source>
</evidence>
<feature type="chain" id="PRO_5042865500" evidence="7">
    <location>
        <begin position="21"/>
        <end position="1167"/>
    </location>
</feature>
<feature type="transmembrane region" description="Helical" evidence="6">
    <location>
        <begin position="811"/>
        <end position="833"/>
    </location>
</feature>
<evidence type="ECO:0000256" key="6">
    <source>
        <dbReference type="SAM" id="Phobius"/>
    </source>
</evidence>
<dbReference type="PROSITE" id="PS51387">
    <property type="entry name" value="FAD_PCMH"/>
    <property type="match status" value="1"/>
</dbReference>
<dbReference type="GO" id="GO:0022857">
    <property type="term" value="F:transmembrane transporter activity"/>
    <property type="evidence" value="ECO:0007669"/>
    <property type="project" value="InterPro"/>
</dbReference>
<reference evidence="9" key="2">
    <citation type="submission" date="2023-05" db="EMBL/GenBank/DDBJ databases">
        <authorList>
            <consortium name="Lawrence Berkeley National Laboratory"/>
            <person name="Steindorff A."/>
            <person name="Hensen N."/>
            <person name="Bonometti L."/>
            <person name="Westerberg I."/>
            <person name="Brannstrom I.O."/>
            <person name="Guillou S."/>
            <person name="Cros-Aarteil S."/>
            <person name="Calhoun S."/>
            <person name="Haridas S."/>
            <person name="Kuo A."/>
            <person name="Mondo S."/>
            <person name="Pangilinan J."/>
            <person name="Riley R."/>
            <person name="Labutti K."/>
            <person name="Andreopoulos B."/>
            <person name="Lipzen A."/>
            <person name="Chen C."/>
            <person name="Yanf M."/>
            <person name="Daum C."/>
            <person name="Ng V."/>
            <person name="Clum A."/>
            <person name="Ohm R."/>
            <person name="Martin F."/>
            <person name="Silar P."/>
            <person name="Natvig D."/>
            <person name="Lalanne C."/>
            <person name="Gautier V."/>
            <person name="Ament-Velasquez S.L."/>
            <person name="Kruys A."/>
            <person name="Hutchinson M.I."/>
            <person name="Powell A.J."/>
            <person name="Barry K."/>
            <person name="Miller A.N."/>
            <person name="Grigoriev I.V."/>
            <person name="Debuchy R."/>
            <person name="Gladieux P."/>
            <person name="Thoren M.H."/>
            <person name="Johannesson H."/>
        </authorList>
    </citation>
    <scope>NUCLEOTIDE SEQUENCE</scope>
    <source>
        <strain evidence="9">CBS 532.94</strain>
    </source>
</reference>
<dbReference type="SUPFAM" id="SSF56176">
    <property type="entry name" value="FAD-binding/transporter-associated domain-like"/>
    <property type="match status" value="1"/>
</dbReference>
<protein>
    <submittedName>
        <fullName evidence="9">6-hydroxy-D-nicotine oxidase</fullName>
    </submittedName>
</protein>
<feature type="transmembrane region" description="Helical" evidence="6">
    <location>
        <begin position="1098"/>
        <end position="1116"/>
    </location>
</feature>
<dbReference type="Pfam" id="PF08031">
    <property type="entry name" value="BBE"/>
    <property type="match status" value="1"/>
</dbReference>
<dbReference type="PANTHER" id="PTHR23507">
    <property type="entry name" value="ZGC:174356"/>
    <property type="match status" value="1"/>
</dbReference>
<feature type="transmembrane region" description="Helical" evidence="6">
    <location>
        <begin position="945"/>
        <end position="967"/>
    </location>
</feature>
<comment type="similarity">
    <text evidence="2">Belongs to the oxygen-dependent FAD-linked oxidoreductase family.</text>
</comment>
<dbReference type="InterPro" id="IPR036259">
    <property type="entry name" value="MFS_trans_sf"/>
</dbReference>
<dbReference type="AlphaFoldDB" id="A0AAN7C7T3"/>
<evidence type="ECO:0000256" key="2">
    <source>
        <dbReference type="ARBA" id="ARBA00005466"/>
    </source>
</evidence>
<feature type="signal peptide" evidence="7">
    <location>
        <begin position="1"/>
        <end position="20"/>
    </location>
</feature>
<dbReference type="InterPro" id="IPR016166">
    <property type="entry name" value="FAD-bd_PCMH"/>
</dbReference>
<reference evidence="9" key="1">
    <citation type="journal article" date="2023" name="Mol. Phylogenet. Evol.">
        <title>Genome-scale phylogeny and comparative genomics of the fungal order Sordariales.</title>
        <authorList>
            <person name="Hensen N."/>
            <person name="Bonometti L."/>
            <person name="Westerberg I."/>
            <person name="Brannstrom I.O."/>
            <person name="Guillou S."/>
            <person name="Cros-Aarteil S."/>
            <person name="Calhoun S."/>
            <person name="Haridas S."/>
            <person name="Kuo A."/>
            <person name="Mondo S."/>
            <person name="Pangilinan J."/>
            <person name="Riley R."/>
            <person name="LaButti K."/>
            <person name="Andreopoulos B."/>
            <person name="Lipzen A."/>
            <person name="Chen C."/>
            <person name="Yan M."/>
            <person name="Daum C."/>
            <person name="Ng V."/>
            <person name="Clum A."/>
            <person name="Steindorff A."/>
            <person name="Ohm R.A."/>
            <person name="Martin F."/>
            <person name="Silar P."/>
            <person name="Natvig D.O."/>
            <person name="Lalanne C."/>
            <person name="Gautier V."/>
            <person name="Ament-Velasquez S.L."/>
            <person name="Kruys A."/>
            <person name="Hutchinson M.I."/>
            <person name="Powell A.J."/>
            <person name="Barry K."/>
            <person name="Miller A.N."/>
            <person name="Grigoriev I.V."/>
            <person name="Debuchy R."/>
            <person name="Gladieux P."/>
            <person name="Hiltunen Thoren M."/>
            <person name="Johannesson H."/>
        </authorList>
    </citation>
    <scope>NUCLEOTIDE SEQUENCE</scope>
    <source>
        <strain evidence="9">CBS 532.94</strain>
    </source>
</reference>
<keyword evidence="3 6" id="KW-0812">Transmembrane</keyword>
<feature type="domain" description="FAD-binding PCMH-type" evidence="8">
    <location>
        <begin position="155"/>
        <end position="337"/>
    </location>
</feature>
<feature type="transmembrane region" description="Helical" evidence="6">
    <location>
        <begin position="1056"/>
        <end position="1077"/>
    </location>
</feature>
<feature type="transmembrane region" description="Helical" evidence="6">
    <location>
        <begin position="1031"/>
        <end position="1050"/>
    </location>
</feature>
<dbReference type="Gene3D" id="3.30.465.10">
    <property type="match status" value="2"/>
</dbReference>
<evidence type="ECO:0000256" key="7">
    <source>
        <dbReference type="SAM" id="SignalP"/>
    </source>
</evidence>
<accession>A0AAN7C7T3</accession>
<dbReference type="GO" id="GO:0016020">
    <property type="term" value="C:membrane"/>
    <property type="evidence" value="ECO:0007669"/>
    <property type="project" value="UniProtKB-SubCell"/>
</dbReference>
<evidence type="ECO:0000256" key="3">
    <source>
        <dbReference type="ARBA" id="ARBA00022692"/>
    </source>
</evidence>
<sequence>MAVYLLRLACAAGALSTVLAQIHVRDEPDAAVVTVDSLGFSDAADVQPSTINGINFGCKCYPGQPCWPSAAKWNALNATADGKLLVHIPAGAPCHNTFRGPLGTVKTYDAAKCAEATQNWVSEEWTVSQPAAALWTYFTNDTCRPTQNPSDSCTLGYYGVYVIMATKAQHVKAGIDFARRNNLRLIVRNTGHDFIGRSTGYGALIINTHSFQQIDWIDAYGGPGTYRGGAVTIGAGVQGQTILAAGHARNPPLVVVTGECPTVGIAGGFIQGGGHGPWTTLKGFSADNVLVFEAITASGQYVTANEKQNPDLFWALKGGGPASFAVILSVTMKTFPDIPSAGATFYINTTHTTDADVWWNGTATFHKWSNHFVDNGLYVYFELSPMSLRARPFVGIGKTSAQLRSVLQPFLDELAAKDVPFEFAIKDFPTFYDLYIDLFEAEGAGGSALTGGWMFNHHDVATNNDDIIDAFKTVLSPRSDLFGFMVGHLFNPGYGAPTSSSATHPSWRNATDFVIVVLPVPVGSSLAQKADLQNVLTNTMDEALRQASTSGCTYVNEADPYQPNWQSHFWGSQYPILKALRLKWDPLGVFYAVSTPGTEGWETTMTSNATERTALLGDVRQNHAVAPSDSKHGHGASHGEDDCTSWLRHLLRVHVEKCILFAGFLITLSFSFTQVPIFYVFYLMECDVFYSNHPPYEGPGDRCSRNEIAAGTATQFSILGMSTTFCGTINLFVAGWMAKRFGPRVALMVQTFVPAIRVATQILGVMAGGQAGIIIFQCTQLITVIGGPVGYILVANIIAGEVVEPARRTAVFGMLQGCFMLGQGIGYLSGGMIGDIWGIRRPFEVAFCSFLISTLYVRIALPYIAPEALSSGSKPNSKGLAGFFAPLRILAPQKVVLNSGVITKHYGVLFLCAGVFLGVLATDYAPLLIQMYATAVFEFHQGDNGWLMSGFACMRAAFLIFLFPRIITRGRRWYLARGSPAEPNGETRPRSPSRLAMNPEELEAPMGSFAEEEPVGSSEAKGDEGTQFDLFFLRVSLVVDGALTMCTAFATDSWHIYLAACLLPFASGSAPAAKGVMMEMCSPSKRADAMNALTLIENIGRLATQGLFGFVFAALAEIGKPHLTFFVNATIALLASSVLLFSRFPPGGSRRLEDDGNQGTPEPSSRS</sequence>
<feature type="transmembrane region" description="Helical" evidence="6">
    <location>
        <begin position="781"/>
        <end position="799"/>
    </location>
</feature>
<dbReference type="GO" id="GO:0071949">
    <property type="term" value="F:FAD binding"/>
    <property type="evidence" value="ECO:0007669"/>
    <property type="project" value="InterPro"/>
</dbReference>
<gene>
    <name evidence="9" type="ORF">C8A03DRAFT_45129</name>
</gene>
<dbReference type="Pfam" id="PF07690">
    <property type="entry name" value="MFS_1"/>
    <property type="match status" value="1"/>
</dbReference>
<keyword evidence="7" id="KW-0732">Signal</keyword>
<dbReference type="InterPro" id="IPR036318">
    <property type="entry name" value="FAD-bd_PCMH-like_sf"/>
</dbReference>
<feature type="transmembrane region" description="Helical" evidence="6">
    <location>
        <begin position="908"/>
        <end position="933"/>
    </location>
</feature>
<dbReference type="InterPro" id="IPR006094">
    <property type="entry name" value="Oxid_FAD_bind_N"/>
</dbReference>
<feature type="transmembrane region" description="Helical" evidence="6">
    <location>
        <begin position="659"/>
        <end position="682"/>
    </location>
</feature>
<keyword evidence="10" id="KW-1185">Reference proteome</keyword>
<dbReference type="Gene3D" id="1.20.1250.20">
    <property type="entry name" value="MFS general substrate transporter like domains"/>
    <property type="match status" value="2"/>
</dbReference>
<dbReference type="Pfam" id="PF01565">
    <property type="entry name" value="FAD_binding_4"/>
    <property type="match status" value="1"/>
</dbReference>
<dbReference type="Proteomes" id="UP001303760">
    <property type="component" value="Unassembled WGS sequence"/>
</dbReference>
<dbReference type="InterPro" id="IPR012951">
    <property type="entry name" value="BBE"/>
</dbReference>
<feature type="transmembrane region" description="Helical" evidence="6">
    <location>
        <begin position="758"/>
        <end position="776"/>
    </location>
</feature>